<dbReference type="Gene3D" id="3.40.50.150">
    <property type="entry name" value="Vaccinia Virus protein VP39"/>
    <property type="match status" value="1"/>
</dbReference>
<reference evidence="1 2" key="1">
    <citation type="submission" date="2018-04" db="EMBL/GenBank/DDBJ databases">
        <authorList>
            <person name="Go L.Y."/>
            <person name="Mitchell J.A."/>
        </authorList>
    </citation>
    <scope>NUCLEOTIDE SEQUENCE [LARGE SCALE GENOMIC DNA]</scope>
    <source>
        <strain evidence="1">ULC066bin1</strain>
    </source>
</reference>
<dbReference type="GO" id="GO:0032259">
    <property type="term" value="P:methylation"/>
    <property type="evidence" value="ECO:0007669"/>
    <property type="project" value="UniProtKB-KW"/>
</dbReference>
<organism evidence="1 2">
    <name type="scientific">Pseudanabaena frigida</name>
    <dbReference type="NCBI Taxonomy" id="945775"/>
    <lineage>
        <taxon>Bacteria</taxon>
        <taxon>Bacillati</taxon>
        <taxon>Cyanobacteriota</taxon>
        <taxon>Cyanophyceae</taxon>
        <taxon>Pseudanabaenales</taxon>
        <taxon>Pseudanabaenaceae</taxon>
        <taxon>Pseudanabaena</taxon>
    </lineage>
</organism>
<sequence>MNNVIRYQNAALQYYRDLTGSSYLHYGYWEPIPLPTDELTVSKLRAAQEAYATHLLSFLPTDIHTVLDVGCGNGDNAVAMIEKGLQVEGLAPDPLQQANFLERTNGKALFHVDTFQEFVQAPAKYSSQLTYDLILFSESTQYMSPEMIADGSAAVSKSGSYVLLADMLRKDPEYKEGMFSNCLINADLHKSMENAGFKLVKTDDISAHIAPTLDICVQSFQTFGVSTMKYIGNLIEIAVPPIYKILRYFFGKSIKKLITEGLQASSLFHRHLCYEIQLWQKI</sequence>
<dbReference type="EMBL" id="QBML01000003">
    <property type="protein sequence ID" value="PZO44195.1"/>
    <property type="molecule type" value="Genomic_DNA"/>
</dbReference>
<evidence type="ECO:0000313" key="2">
    <source>
        <dbReference type="Proteomes" id="UP000249467"/>
    </source>
</evidence>
<dbReference type="Proteomes" id="UP000249467">
    <property type="component" value="Unassembled WGS sequence"/>
</dbReference>
<proteinExistence type="predicted"/>
<protein>
    <submittedName>
        <fullName evidence="1">SAM-dependent methyltransferase</fullName>
    </submittedName>
</protein>
<dbReference type="GO" id="GO:0008168">
    <property type="term" value="F:methyltransferase activity"/>
    <property type="evidence" value="ECO:0007669"/>
    <property type="project" value="UniProtKB-KW"/>
</dbReference>
<accession>A0A2W4YBJ7</accession>
<name>A0A2W4YBJ7_9CYAN</name>
<reference evidence="1 2" key="2">
    <citation type="submission" date="2018-06" db="EMBL/GenBank/DDBJ databases">
        <title>Metagenomic assembly of (sub)arctic Cyanobacteria and their associated microbiome from non-axenic cultures.</title>
        <authorList>
            <person name="Baurain D."/>
        </authorList>
    </citation>
    <scope>NUCLEOTIDE SEQUENCE [LARGE SCALE GENOMIC DNA]</scope>
    <source>
        <strain evidence="1">ULC066bin1</strain>
    </source>
</reference>
<comment type="caution">
    <text evidence="1">The sequence shown here is derived from an EMBL/GenBank/DDBJ whole genome shotgun (WGS) entry which is preliminary data.</text>
</comment>
<evidence type="ECO:0000313" key="1">
    <source>
        <dbReference type="EMBL" id="PZO44195.1"/>
    </source>
</evidence>
<keyword evidence="1" id="KW-0489">Methyltransferase</keyword>
<dbReference type="AlphaFoldDB" id="A0A2W4YBJ7"/>
<keyword evidence="1" id="KW-0808">Transferase</keyword>
<dbReference type="Pfam" id="PF13489">
    <property type="entry name" value="Methyltransf_23"/>
    <property type="match status" value="1"/>
</dbReference>
<dbReference type="SUPFAM" id="SSF53335">
    <property type="entry name" value="S-adenosyl-L-methionine-dependent methyltransferases"/>
    <property type="match status" value="1"/>
</dbReference>
<dbReference type="InterPro" id="IPR029063">
    <property type="entry name" value="SAM-dependent_MTases_sf"/>
</dbReference>
<gene>
    <name evidence="1" type="ORF">DCF19_03060</name>
</gene>